<dbReference type="SUPFAM" id="SSF51905">
    <property type="entry name" value="FAD/NAD(P)-binding domain"/>
    <property type="match status" value="1"/>
</dbReference>
<dbReference type="InterPro" id="IPR051820">
    <property type="entry name" value="FAD-binding_MO"/>
</dbReference>
<reference evidence="7 8" key="1">
    <citation type="submission" date="2019-02" db="EMBL/GenBank/DDBJ databases">
        <title>Marinobacter halodurans sp. nov., a marine bacterium isolated from sea tidal flat.</title>
        <authorList>
            <person name="Yoo Y."/>
            <person name="Lee D.W."/>
            <person name="Kim B.S."/>
            <person name="Kim J.-J."/>
        </authorList>
    </citation>
    <scope>NUCLEOTIDE SEQUENCE [LARGE SCALE GENOMIC DNA]</scope>
    <source>
        <strain evidence="7 8">YJ-S3-2</strain>
    </source>
</reference>
<evidence type="ECO:0000313" key="7">
    <source>
        <dbReference type="EMBL" id="TBW49835.1"/>
    </source>
</evidence>
<evidence type="ECO:0000256" key="6">
    <source>
        <dbReference type="ARBA" id="ARBA00023033"/>
    </source>
</evidence>
<gene>
    <name evidence="7" type="ORF">EZI54_19170</name>
</gene>
<keyword evidence="3" id="KW-0285">Flavoprotein</keyword>
<accession>A0ABY1ZFL7</accession>
<sequence length="499" mass="56467">MAHTHFDVLIVGAGISGIGAAYHLQTNCPDKRYAILEGRDNLGGTWDLFRYPGIRSDSDMYTLGFGFRPWRQGKAIADGPSILDYLKNTATDNGIDRHIRYNHWVTHYDWSSEDATWTVKAKNRKTGRPVKLTCNFLLNCSGYYRYDQGYMPDFPGIQQFRGQVIHPQHWPEDLDYTGKRVVVIGSGATAVTLVPAMAGKAKQVTMLQRSPTYILSLPDVDLIARWLNRLLPAKAAYQITRWKNVSMQMLFYQACRRYPKLMRRVLRQHLKSQLGRDFDIDTHFNPSYNPWDQRLCLVPNGDLFRALRKGEADIVTDHIDTFTEKGVRLKSGQELEADIVISATGLNLVTLGGAELHVDGQLIQPNETMGYKGMMLSNVPNLAMVVGYTNASWTLKADLTSEYVCRLLQYMDSQGYDTVTPVVSGHVEEEPFLDLDSGYVLRALEHLPKQGDRKPWKLYQNYLLDLINLRYGKVDDDALVFNHAGRTAAQPAPLSAQQA</sequence>
<keyword evidence="6" id="KW-0503">Monooxygenase</keyword>
<dbReference type="Pfam" id="PF00743">
    <property type="entry name" value="FMO-like"/>
    <property type="match status" value="1"/>
</dbReference>
<evidence type="ECO:0000256" key="4">
    <source>
        <dbReference type="ARBA" id="ARBA00022827"/>
    </source>
</evidence>
<evidence type="ECO:0000256" key="5">
    <source>
        <dbReference type="ARBA" id="ARBA00023002"/>
    </source>
</evidence>
<dbReference type="Gene3D" id="3.50.50.60">
    <property type="entry name" value="FAD/NAD(P)-binding domain"/>
    <property type="match status" value="1"/>
</dbReference>
<protein>
    <submittedName>
        <fullName evidence="7">NAD(P)/FAD-dependent oxidoreductase</fullName>
    </submittedName>
</protein>
<dbReference type="PRINTS" id="PR00411">
    <property type="entry name" value="PNDRDTASEI"/>
</dbReference>
<dbReference type="EMBL" id="SJDL01000038">
    <property type="protein sequence ID" value="TBW49835.1"/>
    <property type="molecule type" value="Genomic_DNA"/>
</dbReference>
<dbReference type="PANTHER" id="PTHR43872:SF1">
    <property type="entry name" value="MONOOXYGENASE, PUTATIVE (AFU_ORTHOLOGUE AFUA_8G02570)-RELATED"/>
    <property type="match status" value="1"/>
</dbReference>
<evidence type="ECO:0000313" key="8">
    <source>
        <dbReference type="Proteomes" id="UP000313645"/>
    </source>
</evidence>
<evidence type="ECO:0000256" key="1">
    <source>
        <dbReference type="ARBA" id="ARBA00001974"/>
    </source>
</evidence>
<dbReference type="InterPro" id="IPR020946">
    <property type="entry name" value="Flavin_mOase-like"/>
</dbReference>
<dbReference type="RefSeq" id="WP_131483492.1">
    <property type="nucleotide sequence ID" value="NZ_SJDL01000038.1"/>
</dbReference>
<comment type="similarity">
    <text evidence="2">Belongs to the FAD-binding monooxygenase family.</text>
</comment>
<dbReference type="PANTHER" id="PTHR43872">
    <property type="entry name" value="MONOOXYGENASE, PUTATIVE (AFU_ORTHOLOGUE AFUA_8G02570)-RELATED"/>
    <property type="match status" value="1"/>
</dbReference>
<comment type="caution">
    <text evidence="7">The sequence shown here is derived from an EMBL/GenBank/DDBJ whole genome shotgun (WGS) entry which is preliminary data.</text>
</comment>
<proteinExistence type="inferred from homology"/>
<dbReference type="Proteomes" id="UP000313645">
    <property type="component" value="Unassembled WGS sequence"/>
</dbReference>
<dbReference type="Pfam" id="PF13450">
    <property type="entry name" value="NAD_binding_8"/>
    <property type="match status" value="1"/>
</dbReference>
<evidence type="ECO:0000256" key="2">
    <source>
        <dbReference type="ARBA" id="ARBA00010139"/>
    </source>
</evidence>
<comment type="cofactor">
    <cofactor evidence="1">
        <name>FAD</name>
        <dbReference type="ChEBI" id="CHEBI:57692"/>
    </cofactor>
</comment>
<dbReference type="InterPro" id="IPR036188">
    <property type="entry name" value="FAD/NAD-bd_sf"/>
</dbReference>
<keyword evidence="4" id="KW-0274">FAD</keyword>
<organism evidence="7 8">
    <name type="scientific">Marinobacter halodurans</name>
    <dbReference type="NCBI Taxonomy" id="2528979"/>
    <lineage>
        <taxon>Bacteria</taxon>
        <taxon>Pseudomonadati</taxon>
        <taxon>Pseudomonadota</taxon>
        <taxon>Gammaproteobacteria</taxon>
        <taxon>Pseudomonadales</taxon>
        <taxon>Marinobacteraceae</taxon>
        <taxon>Marinobacter</taxon>
    </lineage>
</organism>
<keyword evidence="5" id="KW-0560">Oxidoreductase</keyword>
<evidence type="ECO:0000256" key="3">
    <source>
        <dbReference type="ARBA" id="ARBA00022630"/>
    </source>
</evidence>
<name>A0ABY1ZFL7_9GAMM</name>
<keyword evidence="8" id="KW-1185">Reference proteome</keyword>